<gene>
    <name evidence="2" type="ORF">ACI43T_10760</name>
</gene>
<keyword evidence="1" id="KW-0812">Transmembrane</keyword>
<name>A0ABW8Q747_9NEIS</name>
<proteinExistence type="predicted"/>
<keyword evidence="1" id="KW-0472">Membrane</keyword>
<organism evidence="2 3">
    <name type="scientific">Neisseria oralis</name>
    <dbReference type="NCBI Taxonomy" id="1107316"/>
    <lineage>
        <taxon>Bacteria</taxon>
        <taxon>Pseudomonadati</taxon>
        <taxon>Pseudomonadota</taxon>
        <taxon>Betaproteobacteria</taxon>
        <taxon>Neisseriales</taxon>
        <taxon>Neisseriaceae</taxon>
        <taxon>Neisseria</taxon>
    </lineage>
</organism>
<accession>A0ABW8Q747</accession>
<keyword evidence="3" id="KW-1185">Reference proteome</keyword>
<sequence length="116" mass="12475">MPQASLSLPLFLILFGAIWFLKSTDILPATSTLIAIGLAVVGIIVMVFDGINKQSVVSGPMLIYAGAAVYLHTQYWVGFSPLVALGMMVLGCMLLLSRSSIVPYKQNKQVKTDDGK</sequence>
<feature type="transmembrane region" description="Helical" evidence="1">
    <location>
        <begin position="30"/>
        <end position="48"/>
    </location>
</feature>
<dbReference type="EMBL" id="JBJGEB010000014">
    <property type="protein sequence ID" value="MFK7642955.1"/>
    <property type="molecule type" value="Genomic_DNA"/>
</dbReference>
<feature type="transmembrane region" description="Helical" evidence="1">
    <location>
        <begin position="79"/>
        <end position="96"/>
    </location>
</feature>
<evidence type="ECO:0000256" key="1">
    <source>
        <dbReference type="SAM" id="Phobius"/>
    </source>
</evidence>
<evidence type="ECO:0000313" key="3">
    <source>
        <dbReference type="Proteomes" id="UP001621964"/>
    </source>
</evidence>
<reference evidence="2 3" key="1">
    <citation type="submission" date="2024-11" db="EMBL/GenBank/DDBJ databases">
        <authorList>
            <person name="Mikucki A.G."/>
            <person name="Kahler C.M."/>
        </authorList>
    </citation>
    <scope>NUCLEOTIDE SEQUENCE [LARGE SCALE GENOMIC DNA]</scope>
    <source>
        <strain evidence="2 3">EXNM717</strain>
    </source>
</reference>
<dbReference type="Proteomes" id="UP001621964">
    <property type="component" value="Unassembled WGS sequence"/>
</dbReference>
<evidence type="ECO:0000313" key="2">
    <source>
        <dbReference type="EMBL" id="MFK7642955.1"/>
    </source>
</evidence>
<dbReference type="RefSeq" id="WP_009173329.1">
    <property type="nucleotide sequence ID" value="NZ_CAUJQB010000372.1"/>
</dbReference>
<comment type="caution">
    <text evidence="2">The sequence shown here is derived from an EMBL/GenBank/DDBJ whole genome shotgun (WGS) entry which is preliminary data.</text>
</comment>
<protein>
    <submittedName>
        <fullName evidence="2">Uncharacterized protein</fullName>
    </submittedName>
</protein>
<keyword evidence="1" id="KW-1133">Transmembrane helix</keyword>